<sequence length="203" mass="22579">MLLVSITLIVTGSASADEDQTIGINCVDDGEKECFEETAWAAEHKPGGAYRFVERGNWGTYVDYTLGSYNESIPGRYTIYAGQSSQAGTLKVYDDTTLQDGKYYGTIYVQYAYNQSDSTYKDGYNGSWTGLTEYHLHVADSRDGIPMTRNGNPIPGQFDYSAEYNDKKSSTDWIAIDINGYEDSEVYIAAHSVVWWCGFPDSA</sequence>
<proteinExistence type="predicted"/>
<gene>
    <name evidence="1" type="ORF">CUN85_02320</name>
</gene>
<name>A0A4E0Q7U0_9EURY</name>
<dbReference type="Proteomes" id="UP000297295">
    <property type="component" value="Unassembled WGS sequence"/>
</dbReference>
<keyword evidence="2" id="KW-1185">Reference proteome</keyword>
<comment type="caution">
    <text evidence="1">The sequence shown here is derived from an EMBL/GenBank/DDBJ whole genome shotgun (WGS) entry which is preliminary data.</text>
</comment>
<reference evidence="1 2" key="1">
    <citation type="submission" date="2017-11" db="EMBL/GenBank/DDBJ databases">
        <title>Isolation and Characterization of Methanogenic Archaea from Saline Meromictic Lake at Siberia.</title>
        <authorList>
            <person name="Shen Y."/>
            <person name="Huang H.-H."/>
            <person name="Lai M.-C."/>
            <person name="Chen S.-C."/>
        </authorList>
    </citation>
    <scope>NUCLEOTIDE SEQUENCE [LARGE SCALE GENOMIC DNA]</scope>
    <source>
        <strain evidence="1 2">SY-01</strain>
    </source>
</reference>
<protein>
    <submittedName>
        <fullName evidence="1">Uncharacterized protein</fullName>
    </submittedName>
</protein>
<dbReference type="AlphaFoldDB" id="A0A4E0Q7U0"/>
<evidence type="ECO:0000313" key="1">
    <source>
        <dbReference type="EMBL" id="TGC11010.1"/>
    </source>
</evidence>
<evidence type="ECO:0000313" key="2">
    <source>
        <dbReference type="Proteomes" id="UP000297295"/>
    </source>
</evidence>
<accession>A0A4E0Q7U0</accession>
<dbReference type="EMBL" id="PGGK01000002">
    <property type="protein sequence ID" value="TGC11010.1"/>
    <property type="molecule type" value="Genomic_DNA"/>
</dbReference>
<organism evidence="1 2">
    <name type="scientific">Methanolobus halotolerans</name>
    <dbReference type="NCBI Taxonomy" id="2052935"/>
    <lineage>
        <taxon>Archaea</taxon>
        <taxon>Methanobacteriati</taxon>
        <taxon>Methanobacteriota</taxon>
        <taxon>Stenosarchaea group</taxon>
        <taxon>Methanomicrobia</taxon>
        <taxon>Methanosarcinales</taxon>
        <taxon>Methanosarcinaceae</taxon>
        <taxon>Methanolobus</taxon>
    </lineage>
</organism>